<evidence type="ECO:0000313" key="2">
    <source>
        <dbReference type="EMBL" id="NNV56784.1"/>
    </source>
</evidence>
<keyword evidence="3" id="KW-1185">Reference proteome</keyword>
<name>A0A8J8FKN6_9BACT</name>
<keyword evidence="1" id="KW-0812">Transmembrane</keyword>
<comment type="caution">
    <text evidence="2">The sequence shown here is derived from an EMBL/GenBank/DDBJ whole genome shotgun (WGS) entry which is preliminary data.</text>
</comment>
<dbReference type="AlphaFoldDB" id="A0A8J8FKN6"/>
<dbReference type="EMBL" id="WHPF01000010">
    <property type="protein sequence ID" value="NNV56784.1"/>
    <property type="molecule type" value="Genomic_DNA"/>
</dbReference>
<evidence type="ECO:0000256" key="1">
    <source>
        <dbReference type="SAM" id="Phobius"/>
    </source>
</evidence>
<evidence type="ECO:0000313" key="3">
    <source>
        <dbReference type="Proteomes" id="UP000598971"/>
    </source>
</evidence>
<sequence>MINRHNYEEYFLLYADAELTPDQRKAVELFVQDNPDLKQELEILQQTVLSIDNEAMLMDKSGLYKTGETITMDNYESYFLLYIDNELDAKSKAEVETFVLQHPALQVNFTLLRELVLPAEIIEFTGKDSLYKKEERRVIPIGWMRLAVAAAIAGLAIVIWWMVPGTTDIAPANVVALTPANNLKQQQPVASTKSPAITAPVEVPKTAVANIITKPVEQRKQPIPIQTNNDKTVAQTNNDNNLLPQTNNGVKEVNVETYIPTIAKEETNVLPVPANTQEQVLAAVTQPAAYRELNTNDDNDASLYVGNLNINKNKLRGVIKKVGGIFAGKNKSAVAANEQGKLQVANFEINKN</sequence>
<gene>
    <name evidence="2" type="ORF">GD597_15030</name>
</gene>
<dbReference type="Proteomes" id="UP000598971">
    <property type="component" value="Unassembled WGS sequence"/>
</dbReference>
<proteinExistence type="predicted"/>
<protein>
    <submittedName>
        <fullName evidence="2">Uncharacterized protein</fullName>
    </submittedName>
</protein>
<keyword evidence="1" id="KW-0472">Membrane</keyword>
<accession>A0A8J8FKN6</accession>
<reference evidence="2" key="1">
    <citation type="submission" date="2019-10" db="EMBL/GenBank/DDBJ databases">
        <title>Draft genome sequence of Panacibacter sp. KCS-6.</title>
        <authorList>
            <person name="Yim K.J."/>
        </authorList>
    </citation>
    <scope>NUCLEOTIDE SEQUENCE</scope>
    <source>
        <strain evidence="2">KCS-6</strain>
    </source>
</reference>
<dbReference type="RefSeq" id="WP_171608722.1">
    <property type="nucleotide sequence ID" value="NZ_WHPF01000010.1"/>
</dbReference>
<feature type="transmembrane region" description="Helical" evidence="1">
    <location>
        <begin position="142"/>
        <end position="163"/>
    </location>
</feature>
<keyword evidence="1" id="KW-1133">Transmembrane helix</keyword>
<organism evidence="2 3">
    <name type="scientific">Limnovirga soli</name>
    <dbReference type="NCBI Taxonomy" id="2656915"/>
    <lineage>
        <taxon>Bacteria</taxon>
        <taxon>Pseudomonadati</taxon>
        <taxon>Bacteroidota</taxon>
        <taxon>Chitinophagia</taxon>
        <taxon>Chitinophagales</taxon>
        <taxon>Chitinophagaceae</taxon>
        <taxon>Limnovirga</taxon>
    </lineage>
</organism>